<dbReference type="SUPFAM" id="SSF53955">
    <property type="entry name" value="Lysozyme-like"/>
    <property type="match status" value="1"/>
</dbReference>
<dbReference type="Gene3D" id="1.10.530.10">
    <property type="match status" value="1"/>
</dbReference>
<dbReference type="GO" id="GO:0001669">
    <property type="term" value="C:acrosomal vesicle"/>
    <property type="evidence" value="ECO:0007669"/>
    <property type="project" value="TreeGrafter"/>
</dbReference>
<sequence>MDLHLLGKAQEKFSSGPGLGKTQRPQPCESRVPVISVGIACDSILSPTSQHPELRRMKASMVLSLIGYLVVPSDTAVLGRCVVAKKLHEGGLSDFEGYSLENWVCLAYFESKFNPMAVYENSRGDFIGYGLFQIRNHDWCDHGRNRCHMSCSGSHLNLLSPRRPPSEHVPLPSASVLGKQMTGQRLRRGYLRGSLLPAYLELGSAPPLLWLDREAGCVLFRSSKDISPSHKGQCGLGG</sequence>
<dbReference type="GO" id="GO:0036126">
    <property type="term" value="C:sperm flagellum"/>
    <property type="evidence" value="ECO:0007669"/>
    <property type="project" value="TreeGrafter"/>
</dbReference>
<dbReference type="InterPro" id="IPR001916">
    <property type="entry name" value="Glyco_hydro_22"/>
</dbReference>
<dbReference type="Proteomes" id="UP000664991">
    <property type="component" value="Unassembled WGS sequence"/>
</dbReference>
<gene>
    <name evidence="1" type="ORF">JEQ12_008225</name>
</gene>
<dbReference type="Pfam" id="PF00062">
    <property type="entry name" value="Lys"/>
    <property type="match status" value="1"/>
</dbReference>
<dbReference type="InterPro" id="IPR023346">
    <property type="entry name" value="Lysozyme-like_dom_sf"/>
</dbReference>
<evidence type="ECO:0000313" key="2">
    <source>
        <dbReference type="Proteomes" id="UP000664991"/>
    </source>
</evidence>
<accession>A0A835ZPP9</accession>
<evidence type="ECO:0000313" key="1">
    <source>
        <dbReference type="EMBL" id="KAG5197496.1"/>
    </source>
</evidence>
<dbReference type="PANTHER" id="PTHR11407:SF21">
    <property type="entry name" value="LYSOZYME-LIKE PROTEIN 4"/>
    <property type="match status" value="1"/>
</dbReference>
<dbReference type="SMART" id="SM00263">
    <property type="entry name" value="LYZ1"/>
    <property type="match status" value="1"/>
</dbReference>
<reference evidence="1 2" key="1">
    <citation type="submission" date="2020-12" db="EMBL/GenBank/DDBJ databases">
        <title>De novo assembly of Tibetan sheep genome.</title>
        <authorList>
            <person name="Li X."/>
        </authorList>
    </citation>
    <scope>NUCLEOTIDE SEQUENCE [LARGE SCALE GENOMIC DNA]</scope>
    <source>
        <tissue evidence="1">Heart</tissue>
    </source>
</reference>
<protein>
    <recommendedName>
        <fullName evidence="3">Lysozyme-like protein 4</fullName>
    </recommendedName>
</protein>
<dbReference type="PROSITE" id="PS51348">
    <property type="entry name" value="GLYCOSYL_HYDROL_F22_2"/>
    <property type="match status" value="1"/>
</dbReference>
<name>A0A835ZPP9_SHEEP</name>
<comment type="caution">
    <text evidence="1">The sequence shown here is derived from an EMBL/GenBank/DDBJ whole genome shotgun (WGS) entry which is preliminary data.</text>
</comment>
<organism evidence="1 2">
    <name type="scientific">Ovis aries</name>
    <name type="common">Sheep</name>
    <dbReference type="NCBI Taxonomy" id="9940"/>
    <lineage>
        <taxon>Eukaryota</taxon>
        <taxon>Metazoa</taxon>
        <taxon>Chordata</taxon>
        <taxon>Craniata</taxon>
        <taxon>Vertebrata</taxon>
        <taxon>Euteleostomi</taxon>
        <taxon>Mammalia</taxon>
        <taxon>Eutheria</taxon>
        <taxon>Laurasiatheria</taxon>
        <taxon>Artiodactyla</taxon>
        <taxon>Ruminantia</taxon>
        <taxon>Pecora</taxon>
        <taxon>Bovidae</taxon>
        <taxon>Caprinae</taxon>
        <taxon>Ovis</taxon>
    </lineage>
</organism>
<evidence type="ECO:0008006" key="3">
    <source>
        <dbReference type="Google" id="ProtNLM"/>
    </source>
</evidence>
<dbReference type="GO" id="GO:0007342">
    <property type="term" value="P:fusion of sperm to egg plasma membrane involved in single fertilization"/>
    <property type="evidence" value="ECO:0007669"/>
    <property type="project" value="TreeGrafter"/>
</dbReference>
<dbReference type="EMBL" id="JAEMGP010000019">
    <property type="protein sequence ID" value="KAG5197496.1"/>
    <property type="molecule type" value="Genomic_DNA"/>
</dbReference>
<dbReference type="AlphaFoldDB" id="A0A835ZPP9"/>
<dbReference type="PANTHER" id="PTHR11407">
    <property type="entry name" value="LYSOZYME C"/>
    <property type="match status" value="1"/>
</dbReference>
<proteinExistence type="predicted"/>